<reference evidence="1" key="2">
    <citation type="journal article" date="2015" name="Data Brief">
        <title>Shoot transcriptome of the giant reed, Arundo donax.</title>
        <authorList>
            <person name="Barrero R.A."/>
            <person name="Guerrero F.D."/>
            <person name="Moolhuijzen P."/>
            <person name="Goolsby J.A."/>
            <person name="Tidwell J."/>
            <person name="Bellgard S.E."/>
            <person name="Bellgard M.I."/>
        </authorList>
    </citation>
    <scope>NUCLEOTIDE SEQUENCE</scope>
    <source>
        <tissue evidence="1">Shoot tissue taken approximately 20 cm above the soil surface</tissue>
    </source>
</reference>
<reference evidence="1" key="1">
    <citation type="submission" date="2014-09" db="EMBL/GenBank/DDBJ databases">
        <authorList>
            <person name="Magalhaes I.L.F."/>
            <person name="Oliveira U."/>
            <person name="Santos F.R."/>
            <person name="Vidigal T.H.D.A."/>
            <person name="Brescovit A.D."/>
            <person name="Santos A.J."/>
        </authorList>
    </citation>
    <scope>NUCLEOTIDE SEQUENCE</scope>
    <source>
        <tissue evidence="1">Shoot tissue taken approximately 20 cm above the soil surface</tissue>
    </source>
</reference>
<organism evidence="1">
    <name type="scientific">Arundo donax</name>
    <name type="common">Giant reed</name>
    <name type="synonym">Donax arundinaceus</name>
    <dbReference type="NCBI Taxonomy" id="35708"/>
    <lineage>
        <taxon>Eukaryota</taxon>
        <taxon>Viridiplantae</taxon>
        <taxon>Streptophyta</taxon>
        <taxon>Embryophyta</taxon>
        <taxon>Tracheophyta</taxon>
        <taxon>Spermatophyta</taxon>
        <taxon>Magnoliopsida</taxon>
        <taxon>Liliopsida</taxon>
        <taxon>Poales</taxon>
        <taxon>Poaceae</taxon>
        <taxon>PACMAD clade</taxon>
        <taxon>Arundinoideae</taxon>
        <taxon>Arundineae</taxon>
        <taxon>Arundo</taxon>
    </lineage>
</organism>
<accession>A0A0A9EBU7</accession>
<proteinExistence type="predicted"/>
<dbReference type="EMBL" id="GBRH01204423">
    <property type="protein sequence ID" value="JAD93472.1"/>
    <property type="molecule type" value="Transcribed_RNA"/>
</dbReference>
<dbReference type="AlphaFoldDB" id="A0A0A9EBU7"/>
<evidence type="ECO:0000313" key="1">
    <source>
        <dbReference type="EMBL" id="JAD93472.1"/>
    </source>
</evidence>
<sequence>MLVLTTHEYLSPPSSTSILKLSLAHLGFIRGLLCFTMKKFLPFPVTT</sequence>
<name>A0A0A9EBU7_ARUDO</name>
<protein>
    <submittedName>
        <fullName evidence="1">Uncharacterized protein</fullName>
    </submittedName>
</protein>